<evidence type="ECO:0000256" key="1">
    <source>
        <dbReference type="SAM" id="MobiDB-lite"/>
    </source>
</evidence>
<comment type="caution">
    <text evidence="2">The sequence shown here is derived from an EMBL/GenBank/DDBJ whole genome shotgun (WGS) entry which is preliminary data.</text>
</comment>
<dbReference type="EMBL" id="BAAAZD010000002">
    <property type="protein sequence ID" value="GAA4011000.1"/>
    <property type="molecule type" value="Genomic_DNA"/>
</dbReference>
<evidence type="ECO:0000313" key="3">
    <source>
        <dbReference type="Proteomes" id="UP001501310"/>
    </source>
</evidence>
<gene>
    <name evidence="2" type="ORF">GCM10022211_27050</name>
</gene>
<proteinExistence type="predicted"/>
<keyword evidence="3" id="KW-1185">Reference proteome</keyword>
<protein>
    <submittedName>
        <fullName evidence="2">Uncharacterized protein</fullName>
    </submittedName>
</protein>
<organism evidence="2 3">
    <name type="scientific">Sphingomonas humi</name>
    <dbReference type="NCBI Taxonomy" id="335630"/>
    <lineage>
        <taxon>Bacteria</taxon>
        <taxon>Pseudomonadati</taxon>
        <taxon>Pseudomonadota</taxon>
        <taxon>Alphaproteobacteria</taxon>
        <taxon>Sphingomonadales</taxon>
        <taxon>Sphingomonadaceae</taxon>
        <taxon>Sphingomonas</taxon>
    </lineage>
</organism>
<dbReference type="Proteomes" id="UP001501310">
    <property type="component" value="Unassembled WGS sequence"/>
</dbReference>
<evidence type="ECO:0000313" key="2">
    <source>
        <dbReference type="EMBL" id="GAA4011000.1"/>
    </source>
</evidence>
<sequence>MTDDASNQPGYSPHEIAAAERLLAREQEQAVHRGDERRRWLQRLSDGNDARERLETEAFYPARDDGMVDHYDGDHAAVIAETPEGQRKDGWTVERRLLFLDRLAEHGSIVSACRAVGVTRQSVYKLRPRAPAFAAAMDEAIRSSTALLADVLFDRALHGHQVPVLHQGEVVATRTVHHDALGLYLLRVRDPLNYAPIDELDRWKKHRAIDAAPAPAAPPTDLIGQERCLPLTDGGFDPATFHALPAPAAPAPAADPDPATVSTSTTSPS</sequence>
<dbReference type="RefSeq" id="WP_344711301.1">
    <property type="nucleotide sequence ID" value="NZ_BAAAZD010000002.1"/>
</dbReference>
<name>A0ABP7SFD7_9SPHN</name>
<accession>A0ABP7SFD7</accession>
<feature type="compositionally biased region" description="Low complexity" evidence="1">
    <location>
        <begin position="256"/>
        <end position="269"/>
    </location>
</feature>
<feature type="region of interest" description="Disordered" evidence="1">
    <location>
        <begin position="240"/>
        <end position="269"/>
    </location>
</feature>
<reference evidence="3" key="1">
    <citation type="journal article" date="2019" name="Int. J. Syst. Evol. Microbiol.">
        <title>The Global Catalogue of Microorganisms (GCM) 10K type strain sequencing project: providing services to taxonomists for standard genome sequencing and annotation.</title>
        <authorList>
            <consortium name="The Broad Institute Genomics Platform"/>
            <consortium name="The Broad Institute Genome Sequencing Center for Infectious Disease"/>
            <person name="Wu L."/>
            <person name="Ma J."/>
        </authorList>
    </citation>
    <scope>NUCLEOTIDE SEQUENCE [LARGE SCALE GENOMIC DNA]</scope>
    <source>
        <strain evidence="3">JCM 16603</strain>
    </source>
</reference>